<dbReference type="PANTHER" id="PTHR31851">
    <property type="entry name" value="FE(2+)/MN(2+) TRANSPORTER PCL1"/>
    <property type="match status" value="1"/>
</dbReference>
<dbReference type="InterPro" id="IPR039376">
    <property type="entry name" value="Ferritin_CCC1_N"/>
</dbReference>
<dbReference type="SUPFAM" id="SSF47240">
    <property type="entry name" value="Ferritin-like"/>
    <property type="match status" value="1"/>
</dbReference>
<dbReference type="CDD" id="cd02431">
    <property type="entry name" value="Ferritin_CCC1_C"/>
    <property type="match status" value="1"/>
</dbReference>
<proteinExistence type="predicted"/>
<keyword evidence="3 5" id="KW-1133">Transmembrane helix</keyword>
<evidence type="ECO:0000256" key="5">
    <source>
        <dbReference type="SAM" id="Phobius"/>
    </source>
</evidence>
<dbReference type="Pfam" id="PF02915">
    <property type="entry name" value="Rubrerythrin"/>
    <property type="match status" value="1"/>
</dbReference>
<dbReference type="GO" id="GO:0005384">
    <property type="term" value="F:manganese ion transmembrane transporter activity"/>
    <property type="evidence" value="ECO:0007669"/>
    <property type="project" value="InterPro"/>
</dbReference>
<evidence type="ECO:0000256" key="3">
    <source>
        <dbReference type="ARBA" id="ARBA00022989"/>
    </source>
</evidence>
<dbReference type="EMBL" id="FNBS01000034">
    <property type="protein sequence ID" value="SDF95168.1"/>
    <property type="molecule type" value="Genomic_DNA"/>
</dbReference>
<evidence type="ECO:0000259" key="6">
    <source>
        <dbReference type="Pfam" id="PF02915"/>
    </source>
</evidence>
<feature type="transmembrane region" description="Helical" evidence="5">
    <location>
        <begin position="333"/>
        <end position="354"/>
    </location>
</feature>
<dbReference type="Gene3D" id="1.20.1260.10">
    <property type="match status" value="1"/>
</dbReference>
<evidence type="ECO:0000313" key="8">
    <source>
        <dbReference type="Proteomes" id="UP000183404"/>
    </source>
</evidence>
<evidence type="ECO:0000256" key="1">
    <source>
        <dbReference type="ARBA" id="ARBA00004127"/>
    </source>
</evidence>
<gene>
    <name evidence="7" type="ORF">SAMN04244560_01524</name>
</gene>
<evidence type="ECO:0000313" key="7">
    <source>
        <dbReference type="EMBL" id="SDF95168.1"/>
    </source>
</evidence>
<dbReference type="CDD" id="cd01044">
    <property type="entry name" value="Ferritin_CCC1_N"/>
    <property type="match status" value="1"/>
</dbReference>
<feature type="transmembrane region" description="Helical" evidence="5">
    <location>
        <begin position="299"/>
        <end position="321"/>
    </location>
</feature>
<dbReference type="Pfam" id="PF01988">
    <property type="entry name" value="VIT1"/>
    <property type="match status" value="1"/>
</dbReference>
<reference evidence="7 8" key="1">
    <citation type="submission" date="2016-10" db="EMBL/GenBank/DDBJ databases">
        <authorList>
            <person name="de Groot N.N."/>
        </authorList>
    </citation>
    <scope>NUCLEOTIDE SEQUENCE [LARGE SCALE GENOMIC DNA]</scope>
    <source>
        <strain evidence="7 8">DSM 569</strain>
    </source>
</reference>
<comment type="subcellular location">
    <subcellularLocation>
        <location evidence="1">Endomembrane system</location>
        <topology evidence="1">Multi-pass membrane protein</topology>
    </subcellularLocation>
</comment>
<feature type="domain" description="Rubrerythrin diiron-binding" evidence="6">
    <location>
        <begin position="12"/>
        <end position="135"/>
    </location>
</feature>
<sequence>MNPIDQAISFYKEEVEAADLYTYLAKVEKNPQTKSNFEALAKLEKAHAKFWHQFLKDRNIEIPKEKSRKLRLFTYKILRTLLGSKLFVTILEMNETTSTESYYRYFNEASLTEEEKLILSKIIEDELEHEKMFSRQKDKFSIENIRDFILGMNDGLVEILGTVTGLSAVYPKSPITVGTAGLVVGVAGALSMAIGAYTSVRSQRQVNEGIKKKMELLFRVSKDRAKEEFLNKLSESGIPEDIGREIVNKLSDNEDAMTNLLTEEISENEIKSALYTGIAYLVGLVFPVLPYFIITSSSLVALAFSVIFAAIALSIVGIIVSVASESLSIKGKVLEMVATGLGAAVLSYLFGTLVQKVFGISA</sequence>
<evidence type="ECO:0000256" key="2">
    <source>
        <dbReference type="ARBA" id="ARBA00022692"/>
    </source>
</evidence>
<dbReference type="InterPro" id="IPR012347">
    <property type="entry name" value="Ferritin-like"/>
</dbReference>
<dbReference type="InterPro" id="IPR003251">
    <property type="entry name" value="Rr_diiron-bd_dom"/>
</dbReference>
<dbReference type="GO" id="GO:0030026">
    <property type="term" value="P:intracellular manganese ion homeostasis"/>
    <property type="evidence" value="ECO:0007669"/>
    <property type="project" value="InterPro"/>
</dbReference>
<keyword evidence="2 5" id="KW-0812">Transmembrane</keyword>
<keyword evidence="4 5" id="KW-0472">Membrane</keyword>
<dbReference type="Proteomes" id="UP000183404">
    <property type="component" value="Unassembled WGS sequence"/>
</dbReference>
<dbReference type="InterPro" id="IPR008217">
    <property type="entry name" value="Ccc1_fam"/>
</dbReference>
<accession>A0A1G7Q9M8</accession>
<dbReference type="AlphaFoldDB" id="A0A1G7Q9M8"/>
<feature type="transmembrane region" description="Helical" evidence="5">
    <location>
        <begin position="273"/>
        <end position="293"/>
    </location>
</feature>
<dbReference type="GO" id="GO:0012505">
    <property type="term" value="C:endomembrane system"/>
    <property type="evidence" value="ECO:0007669"/>
    <property type="project" value="UniProtKB-SubCell"/>
</dbReference>
<dbReference type="InterPro" id="IPR009078">
    <property type="entry name" value="Ferritin-like_SF"/>
</dbReference>
<organism evidence="7 8">
    <name type="scientific">Thermoanaerobacter thermohydrosulfuricus</name>
    <name type="common">Clostridium thermohydrosulfuricum</name>
    <dbReference type="NCBI Taxonomy" id="1516"/>
    <lineage>
        <taxon>Bacteria</taxon>
        <taxon>Bacillati</taxon>
        <taxon>Bacillota</taxon>
        <taxon>Clostridia</taxon>
        <taxon>Thermoanaerobacterales</taxon>
        <taxon>Thermoanaerobacteraceae</taxon>
        <taxon>Thermoanaerobacter</taxon>
    </lineage>
</organism>
<feature type="transmembrane region" description="Helical" evidence="5">
    <location>
        <begin position="175"/>
        <end position="197"/>
    </location>
</feature>
<dbReference type="RefSeq" id="WP_074592601.1">
    <property type="nucleotide sequence ID" value="NZ_FNBS01000034.1"/>
</dbReference>
<dbReference type="GO" id="GO:0046872">
    <property type="term" value="F:metal ion binding"/>
    <property type="evidence" value="ECO:0007669"/>
    <property type="project" value="InterPro"/>
</dbReference>
<protein>
    <submittedName>
        <fullName evidence="7">TIGR00267 family protein</fullName>
    </submittedName>
</protein>
<name>A0A1G7Q9M8_THETY</name>
<dbReference type="GO" id="GO:0016491">
    <property type="term" value="F:oxidoreductase activity"/>
    <property type="evidence" value="ECO:0007669"/>
    <property type="project" value="InterPro"/>
</dbReference>
<evidence type="ECO:0000256" key="4">
    <source>
        <dbReference type="ARBA" id="ARBA00023136"/>
    </source>
</evidence>